<evidence type="ECO:0000313" key="2">
    <source>
        <dbReference type="EMBL" id="KRG02029.1"/>
    </source>
</evidence>
<dbReference type="eggNOG" id="KOG4124">
    <property type="taxonomic scope" value="Eukaryota"/>
</dbReference>
<dbReference type="OrthoDB" id="3269380at2759"/>
<feature type="region of interest" description="Disordered" evidence="1">
    <location>
        <begin position="1"/>
        <end position="20"/>
    </location>
</feature>
<dbReference type="EMBL" id="CH933806">
    <property type="protein sequence ID" value="KRG02029.1"/>
    <property type="molecule type" value="Genomic_DNA"/>
</dbReference>
<evidence type="ECO:0000313" key="3">
    <source>
        <dbReference type="Proteomes" id="UP000009192"/>
    </source>
</evidence>
<reference evidence="2 3" key="1">
    <citation type="journal article" date="2007" name="Nature">
        <title>Evolution of genes and genomes on the Drosophila phylogeny.</title>
        <authorList>
            <consortium name="Drosophila 12 Genomes Consortium"/>
            <person name="Clark A.G."/>
            <person name="Eisen M.B."/>
            <person name="Smith D.R."/>
            <person name="Bergman C.M."/>
            <person name="Oliver B."/>
            <person name="Markow T.A."/>
            <person name="Kaufman T.C."/>
            <person name="Kellis M."/>
            <person name="Gelbart W."/>
            <person name="Iyer V.N."/>
            <person name="Pollard D.A."/>
            <person name="Sackton T.B."/>
            <person name="Larracuente A.M."/>
            <person name="Singh N.D."/>
            <person name="Abad J.P."/>
            <person name="Abt D.N."/>
            <person name="Adryan B."/>
            <person name="Aguade M."/>
            <person name="Akashi H."/>
            <person name="Anderson W.W."/>
            <person name="Aquadro C.F."/>
            <person name="Ardell D.H."/>
            <person name="Arguello R."/>
            <person name="Artieri C.G."/>
            <person name="Barbash D.A."/>
            <person name="Barker D."/>
            <person name="Barsanti P."/>
            <person name="Batterham P."/>
            <person name="Batzoglou S."/>
            <person name="Begun D."/>
            <person name="Bhutkar A."/>
            <person name="Blanco E."/>
            <person name="Bosak S.A."/>
            <person name="Bradley R.K."/>
            <person name="Brand A.D."/>
            <person name="Brent M.R."/>
            <person name="Brooks A.N."/>
            <person name="Brown R.H."/>
            <person name="Butlin R.K."/>
            <person name="Caggese C."/>
            <person name="Calvi B.R."/>
            <person name="Bernardo de Carvalho A."/>
            <person name="Caspi A."/>
            <person name="Castrezana S."/>
            <person name="Celniker S.E."/>
            <person name="Chang J.L."/>
            <person name="Chapple C."/>
            <person name="Chatterji S."/>
            <person name="Chinwalla A."/>
            <person name="Civetta A."/>
            <person name="Clifton S.W."/>
            <person name="Comeron J.M."/>
            <person name="Costello J.C."/>
            <person name="Coyne J.A."/>
            <person name="Daub J."/>
            <person name="David R.G."/>
            <person name="Delcher A.L."/>
            <person name="Delehaunty K."/>
            <person name="Do C.B."/>
            <person name="Ebling H."/>
            <person name="Edwards K."/>
            <person name="Eickbush T."/>
            <person name="Evans J.D."/>
            <person name="Filipski A."/>
            <person name="Findeiss S."/>
            <person name="Freyhult E."/>
            <person name="Fulton L."/>
            <person name="Fulton R."/>
            <person name="Garcia A.C."/>
            <person name="Gardiner A."/>
            <person name="Garfield D.A."/>
            <person name="Garvin B.E."/>
            <person name="Gibson G."/>
            <person name="Gilbert D."/>
            <person name="Gnerre S."/>
            <person name="Godfrey J."/>
            <person name="Good R."/>
            <person name="Gotea V."/>
            <person name="Gravely B."/>
            <person name="Greenberg A.J."/>
            <person name="Griffiths-Jones S."/>
            <person name="Gross S."/>
            <person name="Guigo R."/>
            <person name="Gustafson E.A."/>
            <person name="Haerty W."/>
            <person name="Hahn M.W."/>
            <person name="Halligan D.L."/>
            <person name="Halpern A.L."/>
            <person name="Halter G.M."/>
            <person name="Han M.V."/>
            <person name="Heger A."/>
            <person name="Hillier L."/>
            <person name="Hinrichs A.S."/>
            <person name="Holmes I."/>
            <person name="Hoskins R.A."/>
            <person name="Hubisz M.J."/>
            <person name="Hultmark D."/>
            <person name="Huntley M.A."/>
            <person name="Jaffe D.B."/>
            <person name="Jagadeeshan S."/>
            <person name="Jeck W.R."/>
            <person name="Johnson J."/>
            <person name="Jones C.D."/>
            <person name="Jordan W.C."/>
            <person name="Karpen G.H."/>
            <person name="Kataoka E."/>
            <person name="Keightley P.D."/>
            <person name="Kheradpour P."/>
            <person name="Kirkness E.F."/>
            <person name="Koerich L.B."/>
            <person name="Kristiansen K."/>
            <person name="Kudrna D."/>
            <person name="Kulathinal R.J."/>
            <person name="Kumar S."/>
            <person name="Kwok R."/>
            <person name="Lander E."/>
            <person name="Langley C.H."/>
            <person name="Lapoint R."/>
            <person name="Lazzaro B.P."/>
            <person name="Lee S.J."/>
            <person name="Levesque L."/>
            <person name="Li R."/>
            <person name="Lin C.F."/>
            <person name="Lin M.F."/>
            <person name="Lindblad-Toh K."/>
            <person name="Llopart A."/>
            <person name="Long M."/>
            <person name="Low L."/>
            <person name="Lozovsky E."/>
            <person name="Lu J."/>
            <person name="Luo M."/>
            <person name="Machado C.A."/>
            <person name="Makalowski W."/>
            <person name="Marzo M."/>
            <person name="Matsuda M."/>
            <person name="Matzkin L."/>
            <person name="McAllister B."/>
            <person name="McBride C.S."/>
            <person name="McKernan B."/>
            <person name="McKernan K."/>
            <person name="Mendez-Lago M."/>
            <person name="Minx P."/>
            <person name="Mollenhauer M.U."/>
            <person name="Montooth K."/>
            <person name="Mount S.M."/>
            <person name="Mu X."/>
            <person name="Myers E."/>
            <person name="Negre B."/>
            <person name="Newfeld S."/>
            <person name="Nielsen R."/>
            <person name="Noor M.A."/>
            <person name="O'Grady P."/>
            <person name="Pachter L."/>
            <person name="Papaceit M."/>
            <person name="Parisi M.J."/>
            <person name="Parisi M."/>
            <person name="Parts L."/>
            <person name="Pedersen J.S."/>
            <person name="Pesole G."/>
            <person name="Phillippy A.M."/>
            <person name="Ponting C.P."/>
            <person name="Pop M."/>
            <person name="Porcelli D."/>
            <person name="Powell J.R."/>
            <person name="Prohaska S."/>
            <person name="Pruitt K."/>
            <person name="Puig M."/>
            <person name="Quesneville H."/>
            <person name="Ram K.R."/>
            <person name="Rand D."/>
            <person name="Rasmussen M.D."/>
            <person name="Reed L.K."/>
            <person name="Reenan R."/>
            <person name="Reily A."/>
            <person name="Remington K.A."/>
            <person name="Rieger T.T."/>
            <person name="Ritchie M.G."/>
            <person name="Robin C."/>
            <person name="Rogers Y.H."/>
            <person name="Rohde C."/>
            <person name="Rozas J."/>
            <person name="Rubenfield M.J."/>
            <person name="Ruiz A."/>
            <person name="Russo S."/>
            <person name="Salzberg S.L."/>
            <person name="Sanchez-Gracia A."/>
            <person name="Saranga D.J."/>
            <person name="Sato H."/>
            <person name="Schaeffer S.W."/>
            <person name="Schatz M.C."/>
            <person name="Schlenke T."/>
            <person name="Schwartz R."/>
            <person name="Segarra C."/>
            <person name="Singh R.S."/>
            <person name="Sirot L."/>
            <person name="Sirota M."/>
            <person name="Sisneros N.B."/>
            <person name="Smith C.D."/>
            <person name="Smith T.F."/>
            <person name="Spieth J."/>
            <person name="Stage D.E."/>
            <person name="Stark A."/>
            <person name="Stephan W."/>
            <person name="Strausberg R.L."/>
            <person name="Strempel S."/>
            <person name="Sturgill D."/>
            <person name="Sutton G."/>
            <person name="Sutton G.G."/>
            <person name="Tao W."/>
            <person name="Teichmann S."/>
            <person name="Tobari Y.N."/>
            <person name="Tomimura Y."/>
            <person name="Tsolas J.M."/>
            <person name="Valente V.L."/>
            <person name="Venter E."/>
            <person name="Venter J.C."/>
            <person name="Vicario S."/>
            <person name="Vieira F.G."/>
            <person name="Vilella A.J."/>
            <person name="Villasante A."/>
            <person name="Walenz B."/>
            <person name="Wang J."/>
            <person name="Wasserman M."/>
            <person name="Watts T."/>
            <person name="Wilson D."/>
            <person name="Wilson R.K."/>
            <person name="Wing R.A."/>
            <person name="Wolfner M.F."/>
            <person name="Wong A."/>
            <person name="Wong G.K."/>
            <person name="Wu C.I."/>
            <person name="Wu G."/>
            <person name="Yamamoto D."/>
            <person name="Yang H.P."/>
            <person name="Yang S.P."/>
            <person name="Yorke J.A."/>
            <person name="Yoshida K."/>
            <person name="Zdobnov E."/>
            <person name="Zhang P."/>
            <person name="Zhang Y."/>
            <person name="Zimin A.V."/>
            <person name="Baldwin J."/>
            <person name="Abdouelleil A."/>
            <person name="Abdulkadir J."/>
            <person name="Abebe A."/>
            <person name="Abera B."/>
            <person name="Abreu J."/>
            <person name="Acer S.C."/>
            <person name="Aftuck L."/>
            <person name="Alexander A."/>
            <person name="An P."/>
            <person name="Anderson E."/>
            <person name="Anderson S."/>
            <person name="Arachi H."/>
            <person name="Azer M."/>
            <person name="Bachantsang P."/>
            <person name="Barry A."/>
            <person name="Bayul T."/>
            <person name="Berlin A."/>
            <person name="Bessette D."/>
            <person name="Bloom T."/>
            <person name="Blye J."/>
            <person name="Boguslavskiy L."/>
            <person name="Bonnet C."/>
            <person name="Boukhgalter B."/>
            <person name="Bourzgui I."/>
            <person name="Brown A."/>
            <person name="Cahill P."/>
            <person name="Channer S."/>
            <person name="Cheshatsang Y."/>
            <person name="Chuda L."/>
            <person name="Citroen M."/>
            <person name="Collymore A."/>
            <person name="Cooke P."/>
            <person name="Costello M."/>
            <person name="D'Aco K."/>
            <person name="Daza R."/>
            <person name="De Haan G."/>
            <person name="DeGray S."/>
            <person name="DeMaso C."/>
            <person name="Dhargay N."/>
            <person name="Dooley K."/>
            <person name="Dooley E."/>
            <person name="Doricent M."/>
            <person name="Dorje P."/>
            <person name="Dorjee K."/>
            <person name="Dupes A."/>
            <person name="Elong R."/>
            <person name="Falk J."/>
            <person name="Farina A."/>
            <person name="Faro S."/>
            <person name="Ferguson D."/>
            <person name="Fisher S."/>
            <person name="Foley C.D."/>
            <person name="Franke A."/>
            <person name="Friedrich D."/>
            <person name="Gadbois L."/>
            <person name="Gearin G."/>
            <person name="Gearin C.R."/>
            <person name="Giannoukos G."/>
            <person name="Goode T."/>
            <person name="Graham J."/>
            <person name="Grandbois E."/>
            <person name="Grewal S."/>
            <person name="Gyaltsen K."/>
            <person name="Hafez N."/>
            <person name="Hagos B."/>
            <person name="Hall J."/>
            <person name="Henson C."/>
            <person name="Hollinger A."/>
            <person name="Honan T."/>
            <person name="Huard M.D."/>
            <person name="Hughes L."/>
            <person name="Hurhula B."/>
            <person name="Husby M.E."/>
            <person name="Kamat A."/>
            <person name="Kanga B."/>
            <person name="Kashin S."/>
            <person name="Khazanovich D."/>
            <person name="Kisner P."/>
            <person name="Lance K."/>
            <person name="Lara M."/>
            <person name="Lee W."/>
            <person name="Lennon N."/>
            <person name="Letendre F."/>
            <person name="LeVine R."/>
            <person name="Lipovsky A."/>
            <person name="Liu X."/>
            <person name="Liu J."/>
            <person name="Liu S."/>
            <person name="Lokyitsang T."/>
            <person name="Lokyitsang Y."/>
            <person name="Lubonja R."/>
            <person name="Lui A."/>
            <person name="MacDonald P."/>
            <person name="Magnisalis V."/>
            <person name="Maru K."/>
            <person name="Matthews C."/>
            <person name="McCusker W."/>
            <person name="McDonough S."/>
            <person name="Mehta T."/>
            <person name="Meldrim J."/>
            <person name="Meneus L."/>
            <person name="Mihai O."/>
            <person name="Mihalev A."/>
            <person name="Mihova T."/>
            <person name="Mittelman R."/>
            <person name="Mlenga V."/>
            <person name="Montmayeur A."/>
            <person name="Mulrain L."/>
            <person name="Navidi A."/>
            <person name="Naylor J."/>
            <person name="Negash T."/>
            <person name="Nguyen T."/>
            <person name="Nguyen N."/>
            <person name="Nicol R."/>
            <person name="Norbu C."/>
            <person name="Norbu N."/>
            <person name="Novod N."/>
            <person name="O'Neill B."/>
            <person name="Osman S."/>
            <person name="Markiewicz E."/>
            <person name="Oyono O.L."/>
            <person name="Patti C."/>
            <person name="Phunkhang P."/>
            <person name="Pierre F."/>
            <person name="Priest M."/>
            <person name="Raghuraman S."/>
            <person name="Rege F."/>
            <person name="Reyes R."/>
            <person name="Rise C."/>
            <person name="Rogov P."/>
            <person name="Ross K."/>
            <person name="Ryan E."/>
            <person name="Settipalli S."/>
            <person name="Shea T."/>
            <person name="Sherpa N."/>
            <person name="Shi L."/>
            <person name="Shih D."/>
            <person name="Sparrow T."/>
            <person name="Spaulding J."/>
            <person name="Stalker J."/>
            <person name="Stange-Thomann N."/>
            <person name="Stavropoulos S."/>
            <person name="Stone C."/>
            <person name="Strader C."/>
            <person name="Tesfaye S."/>
            <person name="Thomson T."/>
            <person name="Thoulutsang Y."/>
            <person name="Thoulutsang D."/>
            <person name="Topham K."/>
            <person name="Topping I."/>
            <person name="Tsamla T."/>
            <person name="Vassiliev H."/>
            <person name="Vo A."/>
            <person name="Wangchuk T."/>
            <person name="Wangdi T."/>
            <person name="Weiand M."/>
            <person name="Wilkinson J."/>
            <person name="Wilson A."/>
            <person name="Yadav S."/>
            <person name="Young G."/>
            <person name="Yu Q."/>
            <person name="Zembek L."/>
            <person name="Zhong D."/>
            <person name="Zimmer A."/>
            <person name="Zwirko Z."/>
            <person name="Jaffe D.B."/>
            <person name="Alvarez P."/>
            <person name="Brockman W."/>
            <person name="Butler J."/>
            <person name="Chin C."/>
            <person name="Gnerre S."/>
            <person name="Grabherr M."/>
            <person name="Kleber M."/>
            <person name="Mauceli E."/>
            <person name="MacCallum I."/>
        </authorList>
    </citation>
    <scope>NUCLEOTIDE SEQUENCE [LARGE SCALE GENOMIC DNA]</scope>
    <source>
        <strain evidence="3">Tucson 15081-1352.22</strain>
    </source>
</reference>
<sequence length="313" mass="32572">SIKANNNNSNVAAVAGGNNNNNNNITKSVNLIAANATANKILKLATNVANGVDIAQQHKLVDSNNSLSKANGSNVANVATAVVPSSCSTPTKITLPNLVNLGILTPATSPTKNTQTLTFTTTAASQQQQQQQQALVATLTTNMLQQNQKLSNITKTNILLLQEPSTASTHLIQSSSQHHQQQQQQQQQPQQQQHQHVLPISPTSSSSSKSSSPTPPQQQQQHKSSNAAVLKQKHVMTAVAATSASNVEPMDTDEAPQLASDALMLTDNSLCSATAAADGKDIMPSTIATAVNSGTITVAAIEVVGAGVVNTET</sequence>
<evidence type="ECO:0000256" key="1">
    <source>
        <dbReference type="SAM" id="MobiDB-lite"/>
    </source>
</evidence>
<dbReference type="KEGG" id="dmo:Dmoj_GI25915"/>
<proteinExistence type="predicted"/>
<accession>A0A0Q9X294</accession>
<dbReference type="Proteomes" id="UP000009192">
    <property type="component" value="Unassembled WGS sequence"/>
</dbReference>
<name>A0A0Q9X294_DROMO</name>
<feature type="region of interest" description="Disordered" evidence="1">
    <location>
        <begin position="169"/>
        <end position="229"/>
    </location>
</feature>
<dbReference type="InParanoid" id="A0A0Q9X294"/>
<feature type="compositionally biased region" description="Low complexity" evidence="1">
    <location>
        <begin position="173"/>
        <end position="225"/>
    </location>
</feature>
<organism evidence="2 3">
    <name type="scientific">Drosophila mojavensis</name>
    <name type="common">Fruit fly</name>
    <dbReference type="NCBI Taxonomy" id="7230"/>
    <lineage>
        <taxon>Eukaryota</taxon>
        <taxon>Metazoa</taxon>
        <taxon>Ecdysozoa</taxon>
        <taxon>Arthropoda</taxon>
        <taxon>Hexapoda</taxon>
        <taxon>Insecta</taxon>
        <taxon>Pterygota</taxon>
        <taxon>Neoptera</taxon>
        <taxon>Endopterygota</taxon>
        <taxon>Diptera</taxon>
        <taxon>Brachycera</taxon>
        <taxon>Muscomorpha</taxon>
        <taxon>Ephydroidea</taxon>
        <taxon>Drosophilidae</taxon>
        <taxon>Drosophila</taxon>
    </lineage>
</organism>
<dbReference type="AlphaFoldDB" id="A0A0Q9X294"/>
<feature type="non-terminal residue" evidence="2">
    <location>
        <position position="1"/>
    </location>
</feature>
<keyword evidence="3" id="KW-1185">Reference proteome</keyword>
<gene>
    <name evidence="2" type="primary">Dmoj\GI25915</name>
    <name evidence="2" type="ORF">Dmoj_GI25915</name>
</gene>
<protein>
    <submittedName>
        <fullName evidence="2">Uncharacterized protein</fullName>
    </submittedName>
</protein>